<gene>
    <name evidence="5" type="ORF">ACEZDE_14720</name>
</gene>
<organism evidence="5 6">
    <name type="scientific">Streptacidiphilus cavernicola</name>
    <dbReference type="NCBI Taxonomy" id="3342716"/>
    <lineage>
        <taxon>Bacteria</taxon>
        <taxon>Bacillati</taxon>
        <taxon>Actinomycetota</taxon>
        <taxon>Actinomycetes</taxon>
        <taxon>Kitasatosporales</taxon>
        <taxon>Streptomycetaceae</taxon>
        <taxon>Streptacidiphilus</taxon>
    </lineage>
</organism>
<dbReference type="GO" id="GO:0016301">
    <property type="term" value="F:kinase activity"/>
    <property type="evidence" value="ECO:0007669"/>
    <property type="project" value="UniProtKB-KW"/>
</dbReference>
<dbReference type="InterPro" id="IPR011611">
    <property type="entry name" value="PfkB_dom"/>
</dbReference>
<dbReference type="InterPro" id="IPR052700">
    <property type="entry name" value="Carb_kinase_PfkB-like"/>
</dbReference>
<feature type="domain" description="Carbohydrate kinase PfkB" evidence="4">
    <location>
        <begin position="8"/>
        <end position="308"/>
    </location>
</feature>
<keyword evidence="2" id="KW-0808">Transferase</keyword>
<dbReference type="Pfam" id="PF00294">
    <property type="entry name" value="PfkB"/>
    <property type="match status" value="1"/>
</dbReference>
<name>A0ABV6VVY7_9ACTN</name>
<evidence type="ECO:0000256" key="3">
    <source>
        <dbReference type="ARBA" id="ARBA00022777"/>
    </source>
</evidence>
<dbReference type="PROSITE" id="PS00584">
    <property type="entry name" value="PFKB_KINASES_2"/>
    <property type="match status" value="1"/>
</dbReference>
<dbReference type="CDD" id="cd01166">
    <property type="entry name" value="KdgK"/>
    <property type="match status" value="1"/>
</dbReference>
<protein>
    <submittedName>
        <fullName evidence="5">Sugar kinase</fullName>
    </submittedName>
</protein>
<evidence type="ECO:0000313" key="6">
    <source>
        <dbReference type="Proteomes" id="UP001592531"/>
    </source>
</evidence>
<proteinExistence type="inferred from homology"/>
<keyword evidence="6" id="KW-1185">Reference proteome</keyword>
<evidence type="ECO:0000256" key="2">
    <source>
        <dbReference type="ARBA" id="ARBA00022679"/>
    </source>
</evidence>
<comment type="similarity">
    <text evidence="1">Belongs to the carbohydrate kinase PfkB family.</text>
</comment>
<evidence type="ECO:0000259" key="4">
    <source>
        <dbReference type="Pfam" id="PF00294"/>
    </source>
</evidence>
<dbReference type="InterPro" id="IPR002173">
    <property type="entry name" value="Carboh/pur_kinase_PfkB_CS"/>
</dbReference>
<sequence>MSAGTAGVVTLGESMAALGSPAPGPLRHAPHLTLSIAGAESNVAIGVRRLGHPSAWIGRVGADEFGRMVLERLRAEQVDVSAARTDPAAPTGLLVKEQRTPDVTRVQYYRSGSAGSRLCPDDLAAPGSPAARLIADAAVLHVTGITPLLSPTAADAVRHAVGLAAAAGVPVSLDVNHRTALGTPAQLRAALLPLLPQVTQLFAGEEELLLLADAEDEAEAVNRLRDAVPELVVKRGADGATLHTAAGVLRQPAVPVRAVDPVGAGDAFTAGYLAGLLDGSTPAERLRLACLTGAFAVSVASDWSGLPTRDELRLLTAPPGTTLR</sequence>
<dbReference type="PANTHER" id="PTHR43320">
    <property type="entry name" value="SUGAR KINASE"/>
    <property type="match status" value="1"/>
</dbReference>
<dbReference type="InterPro" id="IPR029056">
    <property type="entry name" value="Ribokinase-like"/>
</dbReference>
<dbReference type="Proteomes" id="UP001592531">
    <property type="component" value="Unassembled WGS sequence"/>
</dbReference>
<dbReference type="RefSeq" id="WP_380536410.1">
    <property type="nucleotide sequence ID" value="NZ_JBHFAB010000009.1"/>
</dbReference>
<dbReference type="Gene3D" id="3.40.1190.20">
    <property type="match status" value="1"/>
</dbReference>
<accession>A0ABV6VVY7</accession>
<evidence type="ECO:0000313" key="5">
    <source>
        <dbReference type="EMBL" id="MFC1417887.1"/>
    </source>
</evidence>
<evidence type="ECO:0000256" key="1">
    <source>
        <dbReference type="ARBA" id="ARBA00010688"/>
    </source>
</evidence>
<dbReference type="PANTHER" id="PTHR43320:SF2">
    <property type="entry name" value="2-DEHYDRO-3-DEOXYGLUCONOKINASE_2-DEHYDRO-3-DEOXYGALACTONOKINASE"/>
    <property type="match status" value="1"/>
</dbReference>
<reference evidence="5 6" key="1">
    <citation type="submission" date="2024-09" db="EMBL/GenBank/DDBJ databases">
        <authorList>
            <person name="Lee S.D."/>
        </authorList>
    </citation>
    <scope>NUCLEOTIDE SEQUENCE [LARGE SCALE GENOMIC DNA]</scope>
    <source>
        <strain evidence="5 6">N8-3</strain>
    </source>
</reference>
<comment type="caution">
    <text evidence="5">The sequence shown here is derived from an EMBL/GenBank/DDBJ whole genome shotgun (WGS) entry which is preliminary data.</text>
</comment>
<dbReference type="EMBL" id="JBHFAB010000009">
    <property type="protein sequence ID" value="MFC1417887.1"/>
    <property type="molecule type" value="Genomic_DNA"/>
</dbReference>
<keyword evidence="3 5" id="KW-0418">Kinase</keyword>
<dbReference type="SUPFAM" id="SSF53613">
    <property type="entry name" value="Ribokinase-like"/>
    <property type="match status" value="1"/>
</dbReference>